<comment type="caution">
    <text evidence="2">The sequence shown here is derived from an EMBL/GenBank/DDBJ whole genome shotgun (WGS) entry which is preliminary data.</text>
</comment>
<keyword evidence="3" id="KW-1185">Reference proteome</keyword>
<evidence type="ECO:0000313" key="2">
    <source>
        <dbReference type="EMBL" id="PTE16648.1"/>
    </source>
</evidence>
<accession>A0A2T4JFQ5</accession>
<proteinExistence type="predicted"/>
<dbReference type="AlphaFoldDB" id="A0A2T4JFQ5"/>
<feature type="region of interest" description="Disordered" evidence="1">
    <location>
        <begin position="77"/>
        <end position="107"/>
    </location>
</feature>
<organism evidence="2 3">
    <name type="scientific">Fuscovulum blasticum DSM 2131</name>
    <dbReference type="NCBI Taxonomy" id="1188250"/>
    <lineage>
        <taxon>Bacteria</taxon>
        <taxon>Pseudomonadati</taxon>
        <taxon>Pseudomonadota</taxon>
        <taxon>Alphaproteobacteria</taxon>
        <taxon>Rhodobacterales</taxon>
        <taxon>Paracoccaceae</taxon>
        <taxon>Pseudogemmobacter</taxon>
    </lineage>
</organism>
<evidence type="ECO:0000256" key="1">
    <source>
        <dbReference type="SAM" id="MobiDB-lite"/>
    </source>
</evidence>
<dbReference type="RefSeq" id="WP_107671808.1">
    <property type="nucleotide sequence ID" value="NZ_PZKE01000001.1"/>
</dbReference>
<evidence type="ECO:0000313" key="3">
    <source>
        <dbReference type="Proteomes" id="UP000241362"/>
    </source>
</evidence>
<dbReference type="EMBL" id="PZKE01000001">
    <property type="protein sequence ID" value="PTE16648.1"/>
    <property type="molecule type" value="Genomic_DNA"/>
</dbReference>
<sequence>MTGTPLETLLEDTRKALFAGDLARLAALAGETEQALFAGIAADAATAPRLRQLAEANRPLLAAAIRGVKSAQRRASEVAGHGRFSTYDSRGQRGVIGPAPTAPACRW</sequence>
<dbReference type="Proteomes" id="UP000241362">
    <property type="component" value="Unassembled WGS sequence"/>
</dbReference>
<reference evidence="2 3" key="1">
    <citation type="submission" date="2018-03" db="EMBL/GenBank/DDBJ databases">
        <title>Rhodobacter blasticus.</title>
        <authorList>
            <person name="Meyer T.E."/>
            <person name="Miller S."/>
            <person name="Lodha T."/>
            <person name="Gandham S."/>
            <person name="Chintalapati S."/>
            <person name="Chintalapati V.R."/>
        </authorList>
    </citation>
    <scope>NUCLEOTIDE SEQUENCE [LARGE SCALE GENOMIC DNA]</scope>
    <source>
        <strain evidence="2 3">DSM 2131</strain>
    </source>
</reference>
<evidence type="ECO:0008006" key="4">
    <source>
        <dbReference type="Google" id="ProtNLM"/>
    </source>
</evidence>
<name>A0A2T4JFQ5_FUSBL</name>
<protein>
    <recommendedName>
        <fullName evidence="4">Flagellar protein FlgN</fullName>
    </recommendedName>
</protein>
<gene>
    <name evidence="2" type="ORF">C5F44_02005</name>
</gene>